<evidence type="ECO:0000313" key="10">
    <source>
        <dbReference type="Proteomes" id="UP001144256"/>
    </source>
</evidence>
<feature type="domain" description="MgtC/SapB/SrpB/YhiD N-terminal" evidence="8">
    <location>
        <begin position="10"/>
        <end position="147"/>
    </location>
</feature>
<dbReference type="AlphaFoldDB" id="A0A9W6DDW4"/>
<feature type="transmembrane region" description="Helical" evidence="7">
    <location>
        <begin position="110"/>
        <end position="142"/>
    </location>
</feature>
<accession>A0A9W6DDW4</accession>
<keyword evidence="5 7" id="KW-1133">Transmembrane helix</keyword>
<dbReference type="PANTHER" id="PTHR33778">
    <property type="entry name" value="PROTEIN MGTC"/>
    <property type="match status" value="1"/>
</dbReference>
<dbReference type="RefSeq" id="WP_281811326.1">
    <property type="nucleotide sequence ID" value="NZ_BRLB01000001.1"/>
</dbReference>
<dbReference type="InterPro" id="IPR003416">
    <property type="entry name" value="MgtC/SapB/SrpB/YhiD_fam"/>
</dbReference>
<evidence type="ECO:0000256" key="5">
    <source>
        <dbReference type="ARBA" id="ARBA00022989"/>
    </source>
</evidence>
<evidence type="ECO:0000256" key="1">
    <source>
        <dbReference type="ARBA" id="ARBA00004651"/>
    </source>
</evidence>
<keyword evidence="9" id="KW-0808">Transferase</keyword>
<dbReference type="GO" id="GO:0008168">
    <property type="term" value="F:methyltransferase activity"/>
    <property type="evidence" value="ECO:0007669"/>
    <property type="project" value="UniProtKB-KW"/>
</dbReference>
<dbReference type="EMBL" id="BRLB01000001">
    <property type="protein sequence ID" value="GKX27722.1"/>
    <property type="molecule type" value="Genomic_DNA"/>
</dbReference>
<keyword evidence="4 7" id="KW-0812">Transmembrane</keyword>
<protein>
    <submittedName>
        <fullName evidence="9">Methyltransferase</fullName>
    </submittedName>
</protein>
<evidence type="ECO:0000259" key="8">
    <source>
        <dbReference type="Pfam" id="PF02308"/>
    </source>
</evidence>
<evidence type="ECO:0000256" key="6">
    <source>
        <dbReference type="ARBA" id="ARBA00023136"/>
    </source>
</evidence>
<evidence type="ECO:0000256" key="2">
    <source>
        <dbReference type="ARBA" id="ARBA00009298"/>
    </source>
</evidence>
<evidence type="ECO:0000256" key="7">
    <source>
        <dbReference type="SAM" id="Phobius"/>
    </source>
</evidence>
<proteinExistence type="inferred from homology"/>
<feature type="transmembrane region" description="Helical" evidence="7">
    <location>
        <begin position="35"/>
        <end position="54"/>
    </location>
</feature>
<comment type="similarity">
    <text evidence="2">Belongs to the MgtC/SapB family.</text>
</comment>
<dbReference type="PRINTS" id="PR01837">
    <property type="entry name" value="MGTCSAPBPROT"/>
</dbReference>
<gene>
    <name evidence="9" type="ORF">SH1V18_02020</name>
</gene>
<name>A0A9W6DDW4_9FIRM</name>
<keyword evidence="10" id="KW-1185">Reference proteome</keyword>
<dbReference type="Proteomes" id="UP001144256">
    <property type="component" value="Unassembled WGS sequence"/>
</dbReference>
<evidence type="ECO:0000313" key="9">
    <source>
        <dbReference type="EMBL" id="GKX27722.1"/>
    </source>
</evidence>
<comment type="subcellular location">
    <subcellularLocation>
        <location evidence="1">Cell membrane</location>
        <topology evidence="1">Multi-pass membrane protein</topology>
    </subcellularLocation>
</comment>
<dbReference type="InterPro" id="IPR049177">
    <property type="entry name" value="MgtC_SapB_SrpB_YhiD_N"/>
</dbReference>
<reference evidence="9" key="1">
    <citation type="submission" date="2022-06" db="EMBL/GenBank/DDBJ databases">
        <title>Vallitalea longa sp. nov., an anaerobic bacterium isolated from marine sediment.</title>
        <authorList>
            <person name="Hirano S."/>
            <person name="Terahara T."/>
            <person name="Mori K."/>
            <person name="Hamada M."/>
            <person name="Matsumoto R."/>
            <person name="Kobayashi T."/>
        </authorList>
    </citation>
    <scope>NUCLEOTIDE SEQUENCE</scope>
    <source>
        <strain evidence="9">SH18-1</strain>
    </source>
</reference>
<dbReference type="GO" id="GO:0005886">
    <property type="term" value="C:plasma membrane"/>
    <property type="evidence" value="ECO:0007669"/>
    <property type="project" value="UniProtKB-SubCell"/>
</dbReference>
<dbReference type="Pfam" id="PF02308">
    <property type="entry name" value="MgtC"/>
    <property type="match status" value="1"/>
</dbReference>
<evidence type="ECO:0000256" key="4">
    <source>
        <dbReference type="ARBA" id="ARBA00022692"/>
    </source>
</evidence>
<dbReference type="GO" id="GO:0032259">
    <property type="term" value="P:methylation"/>
    <property type="evidence" value="ECO:0007669"/>
    <property type="project" value="UniProtKB-KW"/>
</dbReference>
<evidence type="ECO:0000256" key="3">
    <source>
        <dbReference type="ARBA" id="ARBA00022475"/>
    </source>
</evidence>
<dbReference type="PANTHER" id="PTHR33778:SF1">
    <property type="entry name" value="MAGNESIUM TRANSPORTER YHID-RELATED"/>
    <property type="match status" value="1"/>
</dbReference>
<comment type="caution">
    <text evidence="9">The sequence shown here is derived from an EMBL/GenBank/DDBJ whole genome shotgun (WGS) entry which is preliminary data.</text>
</comment>
<sequence length="237" mass="26578">MEPYEVGVRLLLAIIVGGLIGYEREFKNRPAGFRTHILVSVGATVISLIQIEMIENTKKMIMENPILASSLKADIGRMGAQVITGIGFLGAGTIIREKGLVKGLTTAASVWVVSCIGLAIGLGMYFISLASLIAVLIALIILKRVEKKFIDQFQNIDFEISYNTEDNFREKAQKYFKRKNVKVRNIKYMDIQEDESIKTKYKTTVYTVEVPRYIKGSKIVQDLCQYTGAIEVREITN</sequence>
<keyword evidence="3" id="KW-1003">Cell membrane</keyword>
<keyword evidence="6 7" id="KW-0472">Membrane</keyword>
<feature type="transmembrane region" description="Helical" evidence="7">
    <location>
        <begin position="6"/>
        <end position="23"/>
    </location>
</feature>
<organism evidence="9 10">
    <name type="scientific">Vallitalea longa</name>
    <dbReference type="NCBI Taxonomy" id="2936439"/>
    <lineage>
        <taxon>Bacteria</taxon>
        <taxon>Bacillati</taxon>
        <taxon>Bacillota</taxon>
        <taxon>Clostridia</taxon>
        <taxon>Lachnospirales</taxon>
        <taxon>Vallitaleaceae</taxon>
        <taxon>Vallitalea</taxon>
    </lineage>
</organism>
<keyword evidence="9" id="KW-0489">Methyltransferase</keyword>